<dbReference type="AlphaFoldDB" id="A0A9X2PUH4"/>
<dbReference type="EMBL" id="JANUBB010000002">
    <property type="protein sequence ID" value="MCS3950741.1"/>
    <property type="molecule type" value="Genomic_DNA"/>
</dbReference>
<sequence>MPDDAQDEITFVYEDADTVPTITATGAHGGPSPDGASVVANLYVERSSIPHHVSHQIDETGQVDLSERSEQVTRGELTREVQASLVMTPEHAMQLGRWLQRNARQAMEQREQTFS</sequence>
<evidence type="ECO:0000313" key="3">
    <source>
        <dbReference type="EMBL" id="MCS3950741.1"/>
    </source>
</evidence>
<dbReference type="Proteomes" id="UP001155010">
    <property type="component" value="Unassembled WGS sequence"/>
</dbReference>
<organism evidence="1 5">
    <name type="scientific">Salinibacter ruber</name>
    <dbReference type="NCBI Taxonomy" id="146919"/>
    <lineage>
        <taxon>Bacteria</taxon>
        <taxon>Pseudomonadati</taxon>
        <taxon>Rhodothermota</taxon>
        <taxon>Rhodothermia</taxon>
        <taxon>Rhodothermales</taxon>
        <taxon>Salinibacteraceae</taxon>
        <taxon>Salinibacter</taxon>
    </lineage>
</organism>
<dbReference type="Proteomes" id="UP001155027">
    <property type="component" value="Unassembled WGS sequence"/>
</dbReference>
<dbReference type="Proteomes" id="UP001155040">
    <property type="component" value="Unassembled WGS sequence"/>
</dbReference>
<comment type="caution">
    <text evidence="1">The sequence shown here is derived from an EMBL/GenBank/DDBJ whole genome shotgun (WGS) entry which is preliminary data.</text>
</comment>
<name>A0A9X2PUH4_9BACT</name>
<accession>A0A9X2PUH4</accession>
<dbReference type="EMBL" id="JANTYZ010000005">
    <property type="protein sequence ID" value="MCS3865611.1"/>
    <property type="molecule type" value="Genomic_DNA"/>
</dbReference>
<protein>
    <submittedName>
        <fullName evidence="1">Uncharacterized protein</fullName>
    </submittedName>
</protein>
<reference evidence="1" key="1">
    <citation type="submission" date="2022-08" db="EMBL/GenBank/DDBJ databases">
        <title>Genomic Encyclopedia of Type Strains, Phase V (KMG-V): Genome sequencing to study the core and pangenomes of soil and plant-associated prokaryotes.</title>
        <authorList>
            <person name="Whitman W."/>
        </authorList>
    </citation>
    <scope>NUCLEOTIDE SEQUENCE</scope>
    <source>
        <strain evidence="1">0</strain>
        <strain evidence="2">SP2016B</strain>
        <strain evidence="3">SP2017</strain>
        <strain evidence="4">SP3012</strain>
    </source>
</reference>
<dbReference type="EMBL" id="JANUAU010000002">
    <property type="protein sequence ID" value="MCS3677017.1"/>
    <property type="molecule type" value="Genomic_DNA"/>
</dbReference>
<dbReference type="Proteomes" id="UP001155034">
    <property type="component" value="Unassembled WGS sequence"/>
</dbReference>
<evidence type="ECO:0000313" key="4">
    <source>
        <dbReference type="EMBL" id="MCS4035992.1"/>
    </source>
</evidence>
<gene>
    <name evidence="1" type="ORF">GGP71_000924</name>
    <name evidence="2" type="ORF">GGP82_002169</name>
    <name evidence="3" type="ORF">GGP83_000675</name>
    <name evidence="4" type="ORF">GGQ01_001043</name>
</gene>
<evidence type="ECO:0000313" key="1">
    <source>
        <dbReference type="EMBL" id="MCS3677017.1"/>
    </source>
</evidence>
<proteinExistence type="predicted"/>
<dbReference type="EMBL" id="JANUBF010000005">
    <property type="protein sequence ID" value="MCS4035992.1"/>
    <property type="molecule type" value="Genomic_DNA"/>
</dbReference>
<evidence type="ECO:0000313" key="2">
    <source>
        <dbReference type="EMBL" id="MCS3865611.1"/>
    </source>
</evidence>
<dbReference type="RefSeq" id="WP_103015932.1">
    <property type="nucleotide sequence ID" value="NZ_CALTRV010000011.1"/>
</dbReference>
<evidence type="ECO:0000313" key="5">
    <source>
        <dbReference type="Proteomes" id="UP001155027"/>
    </source>
</evidence>